<evidence type="ECO:0000259" key="1">
    <source>
        <dbReference type="SMART" id="SM00966"/>
    </source>
</evidence>
<sequence>MIKTTVSQKYQVVIPKEIREKTAIKEGQEMYVYCVGNSIVMSPSPRSYSEKMLGLGQEIWKNIDPLEYIRQERSSWDKKYAK</sequence>
<organism evidence="2 3">
    <name type="scientific">Berkelbacteria bacterium GW2011_GWA1_36_9</name>
    <dbReference type="NCBI Taxonomy" id="1618331"/>
    <lineage>
        <taxon>Bacteria</taxon>
        <taxon>Candidatus Berkelbacteria</taxon>
    </lineage>
</organism>
<dbReference type="GO" id="GO:0003677">
    <property type="term" value="F:DNA binding"/>
    <property type="evidence" value="ECO:0007669"/>
    <property type="project" value="InterPro"/>
</dbReference>
<dbReference type="NCBIfam" id="TIGR01439">
    <property type="entry name" value="lp_hng_hel_AbrB"/>
    <property type="match status" value="1"/>
</dbReference>
<dbReference type="Proteomes" id="UP000034508">
    <property type="component" value="Unassembled WGS sequence"/>
</dbReference>
<dbReference type="PANTHER" id="PTHR34860">
    <property type="entry name" value="REPRESSOR-LIKE PROTEIN SSO7C3"/>
    <property type="match status" value="1"/>
</dbReference>
<dbReference type="InterPro" id="IPR037914">
    <property type="entry name" value="SpoVT-AbrB_sf"/>
</dbReference>
<dbReference type="Pfam" id="PF04014">
    <property type="entry name" value="MazE_antitoxin"/>
    <property type="match status" value="1"/>
</dbReference>
<dbReference type="InterPro" id="IPR007159">
    <property type="entry name" value="SpoVT-AbrB_dom"/>
</dbReference>
<accession>A0A0G0FU98</accession>
<name>A0A0G0FU98_9BACT</name>
<evidence type="ECO:0000313" key="2">
    <source>
        <dbReference type="EMBL" id="KKQ17430.1"/>
    </source>
</evidence>
<comment type="caution">
    <text evidence="2">The sequence shown here is derived from an EMBL/GenBank/DDBJ whole genome shotgun (WGS) entry which is preliminary data.</text>
</comment>
<dbReference type="InterPro" id="IPR052975">
    <property type="entry name" value="Repressor-like_regulatory"/>
</dbReference>
<protein>
    <submittedName>
        <fullName evidence="2">Transcriptional regulator, AbrB family</fullName>
    </submittedName>
</protein>
<proteinExistence type="predicted"/>
<dbReference type="SUPFAM" id="SSF89447">
    <property type="entry name" value="AbrB/MazE/MraZ-like"/>
    <property type="match status" value="1"/>
</dbReference>
<dbReference type="EMBL" id="LBSM01000019">
    <property type="protein sequence ID" value="KKQ17430.1"/>
    <property type="molecule type" value="Genomic_DNA"/>
</dbReference>
<reference evidence="2 3" key="1">
    <citation type="journal article" date="2015" name="Nature">
        <title>rRNA introns, odd ribosomes, and small enigmatic genomes across a large radiation of phyla.</title>
        <authorList>
            <person name="Brown C.T."/>
            <person name="Hug L.A."/>
            <person name="Thomas B.C."/>
            <person name="Sharon I."/>
            <person name="Castelle C.J."/>
            <person name="Singh A."/>
            <person name="Wilkins M.J."/>
            <person name="Williams K.H."/>
            <person name="Banfield J.F."/>
        </authorList>
    </citation>
    <scope>NUCLEOTIDE SEQUENCE [LARGE SCALE GENOMIC DNA]</scope>
</reference>
<dbReference type="PANTHER" id="PTHR34860:SF6">
    <property type="entry name" value="REPRESSOR-LIKE PROTEIN SSO7C3"/>
    <property type="match status" value="1"/>
</dbReference>
<dbReference type="Gene3D" id="2.10.260.10">
    <property type="match status" value="1"/>
</dbReference>
<gene>
    <name evidence="2" type="ORF">US31_C0019G0017</name>
</gene>
<dbReference type="AlphaFoldDB" id="A0A0G0FU98"/>
<evidence type="ECO:0000313" key="3">
    <source>
        <dbReference type="Proteomes" id="UP000034508"/>
    </source>
</evidence>
<dbReference type="SMART" id="SM00966">
    <property type="entry name" value="SpoVT_AbrB"/>
    <property type="match status" value="1"/>
</dbReference>
<feature type="domain" description="SpoVT-AbrB" evidence="1">
    <location>
        <begin position="4"/>
        <end position="49"/>
    </location>
</feature>